<proteinExistence type="predicted"/>
<dbReference type="SUPFAM" id="SSF48576">
    <property type="entry name" value="Terpenoid synthases"/>
    <property type="match status" value="1"/>
</dbReference>
<dbReference type="AlphaFoldDB" id="A0A1M5LRI8"/>
<reference evidence="1 2" key="1">
    <citation type="submission" date="2016-11" db="EMBL/GenBank/DDBJ databases">
        <authorList>
            <person name="Jaros S."/>
            <person name="Januszkiewicz K."/>
            <person name="Wedrychowicz H."/>
        </authorList>
    </citation>
    <scope>NUCLEOTIDE SEQUENCE [LARGE SCALE GENOMIC DNA]</scope>
    <source>
        <strain evidence="1 2">DSM 28715</strain>
    </source>
</reference>
<dbReference type="InterPro" id="IPR008949">
    <property type="entry name" value="Isoprenoid_synthase_dom_sf"/>
</dbReference>
<accession>A0A1M5LRI8</accession>
<dbReference type="InterPro" id="IPR002060">
    <property type="entry name" value="Squ/phyt_synthse"/>
</dbReference>
<name>A0A1M5LRI8_9RHOB</name>
<protein>
    <submittedName>
        <fullName evidence="1">Phytoene synthase</fullName>
    </submittedName>
</protein>
<keyword evidence="2" id="KW-1185">Reference proteome</keyword>
<dbReference type="EMBL" id="FQXB01000001">
    <property type="protein sequence ID" value="SHG67249.1"/>
    <property type="molecule type" value="Genomic_DNA"/>
</dbReference>
<dbReference type="STRING" id="1508389.SAMN05444003_0421"/>
<dbReference type="OrthoDB" id="9814909at2"/>
<evidence type="ECO:0000313" key="2">
    <source>
        <dbReference type="Proteomes" id="UP000184074"/>
    </source>
</evidence>
<dbReference type="Gene3D" id="1.10.600.10">
    <property type="entry name" value="Farnesyl Diphosphate Synthase"/>
    <property type="match status" value="1"/>
</dbReference>
<sequence length="255" mass="28391">MSFEACAAIVERGDTDRFRAAMAAPVEARKILFPLYAFNVEVTRAPWVTQEHMIAEMRLQWWRDALEEIRQGGPVRKHEVVDELAKILDKEACETLDALIAARRWDIYSDPFEDEAHLDDYIHATSSNLMQVAAQALGAADVKTIRYVGYASGLANLFRAIPALEQAGRKPLVDGRPIAIRTLAERGAECLKRARSTKHAVSKAASPALIAAFRAKPTLEQIIKDPNLVASVALEPSPAKDSLRFANVTMRGWWR</sequence>
<gene>
    <name evidence="1" type="ORF">SAMN05444003_0421</name>
</gene>
<dbReference type="RefSeq" id="WP_072898907.1">
    <property type="nucleotide sequence ID" value="NZ_FQXB01000001.1"/>
</dbReference>
<organism evidence="1 2">
    <name type="scientific">Cognatiyoonia sediminum</name>
    <dbReference type="NCBI Taxonomy" id="1508389"/>
    <lineage>
        <taxon>Bacteria</taxon>
        <taxon>Pseudomonadati</taxon>
        <taxon>Pseudomonadota</taxon>
        <taxon>Alphaproteobacteria</taxon>
        <taxon>Rhodobacterales</taxon>
        <taxon>Paracoccaceae</taxon>
        <taxon>Cognatiyoonia</taxon>
    </lineage>
</organism>
<evidence type="ECO:0000313" key="1">
    <source>
        <dbReference type="EMBL" id="SHG67249.1"/>
    </source>
</evidence>
<dbReference type="Pfam" id="PF00494">
    <property type="entry name" value="SQS_PSY"/>
    <property type="match status" value="1"/>
</dbReference>
<dbReference type="Proteomes" id="UP000184074">
    <property type="component" value="Unassembled WGS sequence"/>
</dbReference>